<dbReference type="InterPro" id="IPR036938">
    <property type="entry name" value="PAP2/HPO_sf"/>
</dbReference>
<reference evidence="4 5" key="1">
    <citation type="submission" date="2019-04" db="EMBL/GenBank/DDBJ databases">
        <title>Pedobacter sp. AR-3-17 sp. nov., isolated from Arctic soil.</title>
        <authorList>
            <person name="Dahal R.H."/>
            <person name="Kim D.-U."/>
        </authorList>
    </citation>
    <scope>NUCLEOTIDE SEQUENCE [LARGE SCALE GENOMIC DNA]</scope>
    <source>
        <strain evidence="4 5">AR-3-17</strain>
    </source>
</reference>
<sequence>MMRNKYFSLLLLTFILVAQNAFSQSESPYQTSFKKDAPLIVAGVGLSYLGVTLIKNKKELTLAEVAAKSKDDVFFMDRFSAGNFSDQADKDSYIPFYGSFAVAPIVALIAKNQRSHYGQISVMFIETMSAAAASFTLAAGLVQRSRPLVYNTSLPIADRTDKDAQRSFFAGHTTATAAATFFAAKVFSDFNPDSKLKPYVWAAAAAVPTVVAYQRLRAGKHFLSDNILGFAIGAGAGILIPQLHKKTNQTGLSVNPVMGLNYQGMGMTYKFSK</sequence>
<evidence type="ECO:0000313" key="4">
    <source>
        <dbReference type="EMBL" id="TKB97801.1"/>
    </source>
</evidence>
<feature type="chain" id="PRO_5020986738" evidence="2">
    <location>
        <begin position="24"/>
        <end position="273"/>
    </location>
</feature>
<dbReference type="Gene3D" id="1.20.144.10">
    <property type="entry name" value="Phosphatidic acid phosphatase type 2/haloperoxidase"/>
    <property type="match status" value="1"/>
</dbReference>
<name>A0A4U1BZ55_9SPHI</name>
<dbReference type="Proteomes" id="UP000308181">
    <property type="component" value="Unassembled WGS sequence"/>
</dbReference>
<keyword evidence="1" id="KW-1133">Transmembrane helix</keyword>
<dbReference type="OrthoDB" id="9806134at2"/>
<feature type="transmembrane region" description="Helical" evidence="1">
    <location>
        <begin position="93"/>
        <end position="110"/>
    </location>
</feature>
<evidence type="ECO:0000256" key="2">
    <source>
        <dbReference type="SAM" id="SignalP"/>
    </source>
</evidence>
<proteinExistence type="predicted"/>
<accession>A0A4U1BZ55</accession>
<evidence type="ECO:0000256" key="1">
    <source>
        <dbReference type="SAM" id="Phobius"/>
    </source>
</evidence>
<keyword evidence="1" id="KW-0812">Transmembrane</keyword>
<dbReference type="EMBL" id="SWBP01000003">
    <property type="protein sequence ID" value="TKB97801.1"/>
    <property type="molecule type" value="Genomic_DNA"/>
</dbReference>
<gene>
    <name evidence="4" type="ORF">FA046_10610</name>
</gene>
<keyword evidence="2" id="KW-0732">Signal</keyword>
<comment type="caution">
    <text evidence="4">The sequence shown here is derived from an EMBL/GenBank/DDBJ whole genome shotgun (WGS) entry which is preliminary data.</text>
</comment>
<dbReference type="SUPFAM" id="SSF48317">
    <property type="entry name" value="Acid phosphatase/Vanadium-dependent haloperoxidase"/>
    <property type="match status" value="1"/>
</dbReference>
<dbReference type="SMART" id="SM00014">
    <property type="entry name" value="acidPPc"/>
    <property type="match status" value="1"/>
</dbReference>
<dbReference type="Pfam" id="PF01569">
    <property type="entry name" value="PAP2"/>
    <property type="match status" value="1"/>
</dbReference>
<feature type="domain" description="Phosphatidic acid phosphatase type 2/haloperoxidase" evidence="3">
    <location>
        <begin position="119"/>
        <end position="241"/>
    </location>
</feature>
<organism evidence="4 5">
    <name type="scientific">Pedobacter cryophilus</name>
    <dbReference type="NCBI Taxonomy" id="2571271"/>
    <lineage>
        <taxon>Bacteria</taxon>
        <taxon>Pseudomonadati</taxon>
        <taxon>Bacteroidota</taxon>
        <taxon>Sphingobacteriia</taxon>
        <taxon>Sphingobacteriales</taxon>
        <taxon>Sphingobacteriaceae</taxon>
        <taxon>Pedobacter</taxon>
    </lineage>
</organism>
<evidence type="ECO:0000259" key="3">
    <source>
        <dbReference type="SMART" id="SM00014"/>
    </source>
</evidence>
<dbReference type="AlphaFoldDB" id="A0A4U1BZ55"/>
<protein>
    <submittedName>
        <fullName evidence="4">Phosphatase PAP2 family protein</fullName>
    </submittedName>
</protein>
<feature type="transmembrane region" description="Helical" evidence="1">
    <location>
        <begin position="222"/>
        <end position="240"/>
    </location>
</feature>
<feature type="signal peptide" evidence="2">
    <location>
        <begin position="1"/>
        <end position="23"/>
    </location>
</feature>
<keyword evidence="1" id="KW-0472">Membrane</keyword>
<keyword evidence="5" id="KW-1185">Reference proteome</keyword>
<dbReference type="InterPro" id="IPR000326">
    <property type="entry name" value="PAP2/HPO"/>
</dbReference>
<feature type="transmembrane region" description="Helical" evidence="1">
    <location>
        <begin position="122"/>
        <end position="142"/>
    </location>
</feature>
<evidence type="ECO:0000313" key="5">
    <source>
        <dbReference type="Proteomes" id="UP000308181"/>
    </source>
</evidence>